<dbReference type="SUPFAM" id="SSF52738">
    <property type="entry name" value="Methylesterase CheB, C-terminal domain"/>
    <property type="match status" value="1"/>
</dbReference>
<sequence>MVKRTEPIKVLVVDDSAVMRNILTQILNDDAAIRVVGIARNGQDALQKLSRLSPDVVTMDVEMPVMDGLTAVKKIMAVNPVPVIMLSGLTARGTRETIEALEAGAVDFITKPAPGAGVEDLASTLTTKVKGAASAAVQKCTSGGRQDVIPVRSYSQTGLFSVVIIGTSTGGPSALQQVIPKFPRTFSVPIIVVQHMPPGFTGPLAERLDKSSELKVKEAANGDEVMRGTVLVAPAGKQLLLEKNAGTVKILLKDNVNYQTLFKPSVDVTMTSAANTFQSRTLGVILTGMGNDGTQGATLIKEKGGTVIAQDEESCVVYGMPRAVFEAGQTNAVFPLVKISQEVIRLV</sequence>
<keyword evidence="4" id="KW-0963">Cytoplasm</keyword>
<dbReference type="GO" id="GO:0005737">
    <property type="term" value="C:cytoplasm"/>
    <property type="evidence" value="ECO:0007669"/>
    <property type="project" value="UniProtKB-SubCell"/>
</dbReference>
<dbReference type="EMBL" id="CP121694">
    <property type="protein sequence ID" value="WRO23639.1"/>
    <property type="molecule type" value="Genomic_DNA"/>
</dbReference>
<dbReference type="InterPro" id="IPR035909">
    <property type="entry name" value="CheB_C"/>
</dbReference>
<comment type="domain">
    <text evidence="4">Contains a C-terminal catalytic domain, and an N-terminal region which modulates catalytic activity.</text>
</comment>
<evidence type="ECO:0000256" key="6">
    <source>
        <dbReference type="PROSITE-ProRule" id="PRU00169"/>
    </source>
</evidence>
<dbReference type="InterPro" id="IPR008248">
    <property type="entry name" value="CheB-like"/>
</dbReference>
<evidence type="ECO:0000256" key="1">
    <source>
        <dbReference type="ARBA" id="ARBA00022801"/>
    </source>
</evidence>
<dbReference type="PROSITE" id="PS50110">
    <property type="entry name" value="RESPONSE_REGULATORY"/>
    <property type="match status" value="1"/>
</dbReference>
<reference evidence="9 10" key="1">
    <citation type="submission" date="2023-04" db="EMBL/GenBank/DDBJ databases">
        <authorList>
            <person name="Hsu D."/>
        </authorList>
    </citation>
    <scope>NUCLEOTIDE SEQUENCE [LARGE SCALE GENOMIC DNA]</scope>
    <source>
        <strain evidence="9 10">MK1</strain>
    </source>
</reference>
<dbReference type="Gene3D" id="3.40.50.2300">
    <property type="match status" value="1"/>
</dbReference>
<evidence type="ECO:0000259" key="8">
    <source>
        <dbReference type="PROSITE" id="PS50122"/>
    </source>
</evidence>
<evidence type="ECO:0000256" key="5">
    <source>
        <dbReference type="PROSITE-ProRule" id="PRU00050"/>
    </source>
</evidence>
<proteinExistence type="inferred from homology"/>
<feature type="active site" evidence="4 5">
    <location>
        <position position="292"/>
    </location>
</feature>
<dbReference type="HAMAP" id="MF_00099">
    <property type="entry name" value="CheB_chemtxs"/>
    <property type="match status" value="1"/>
</dbReference>
<dbReference type="PANTHER" id="PTHR42872">
    <property type="entry name" value="PROTEIN-GLUTAMATE METHYLESTERASE/PROTEIN-GLUTAMINE GLUTAMINASE"/>
    <property type="match status" value="1"/>
</dbReference>
<dbReference type="GO" id="GO:0008984">
    <property type="term" value="F:protein-glutamate methylesterase activity"/>
    <property type="evidence" value="ECO:0007669"/>
    <property type="project" value="UniProtKB-UniRule"/>
</dbReference>
<dbReference type="PIRSF" id="PIRSF000876">
    <property type="entry name" value="RR_chemtxs_CheB"/>
    <property type="match status" value="1"/>
</dbReference>
<dbReference type="KEGG" id="dbc:MFMK1_003504"/>
<dbReference type="InterPro" id="IPR001789">
    <property type="entry name" value="Sig_transdc_resp-reg_receiver"/>
</dbReference>
<name>A0AAU0UWD5_9FIRM</name>
<dbReference type="Pfam" id="PF00072">
    <property type="entry name" value="Response_reg"/>
    <property type="match status" value="1"/>
</dbReference>
<dbReference type="EC" id="3.1.1.61" evidence="4"/>
<feature type="active site" evidence="4 5">
    <location>
        <position position="168"/>
    </location>
</feature>
<dbReference type="SMART" id="SM00448">
    <property type="entry name" value="REC"/>
    <property type="match status" value="1"/>
</dbReference>
<comment type="catalytic activity">
    <reaction evidence="3 4">
        <text>[protein]-L-glutamate 5-O-methyl ester + H2O = L-glutamyl-[protein] + methanol + H(+)</text>
        <dbReference type="Rhea" id="RHEA:23236"/>
        <dbReference type="Rhea" id="RHEA-COMP:10208"/>
        <dbReference type="Rhea" id="RHEA-COMP:10311"/>
        <dbReference type="ChEBI" id="CHEBI:15377"/>
        <dbReference type="ChEBI" id="CHEBI:15378"/>
        <dbReference type="ChEBI" id="CHEBI:17790"/>
        <dbReference type="ChEBI" id="CHEBI:29973"/>
        <dbReference type="ChEBI" id="CHEBI:82795"/>
        <dbReference type="EC" id="3.1.1.61"/>
    </reaction>
</comment>
<dbReference type="InterPro" id="IPR000673">
    <property type="entry name" value="Sig_transdc_resp-reg_Me-estase"/>
</dbReference>
<feature type="active site" evidence="4 5">
    <location>
        <position position="195"/>
    </location>
</feature>
<dbReference type="NCBIfam" id="NF001965">
    <property type="entry name" value="PRK00742.1"/>
    <property type="match status" value="1"/>
</dbReference>
<keyword evidence="10" id="KW-1185">Reference proteome</keyword>
<comment type="similarity">
    <text evidence="4">Belongs to the CheB family.</text>
</comment>
<accession>A0AAU0UWD5</accession>
<comment type="function">
    <text evidence="4">Involved in chemotaxis. Part of a chemotaxis signal transduction system that modulates chemotaxis in response to various stimuli. Catalyzes the demethylation of specific methylglutamate residues introduced into the chemoreceptors (methyl-accepting chemotaxis proteins or MCP) by CheR. Also mediates the irreversible deamidation of specific glutamine residues to glutamic acid.</text>
</comment>
<evidence type="ECO:0000313" key="9">
    <source>
        <dbReference type="EMBL" id="WRO23639.1"/>
    </source>
</evidence>
<dbReference type="CDD" id="cd16432">
    <property type="entry name" value="CheB_Rec"/>
    <property type="match status" value="1"/>
</dbReference>
<dbReference type="PANTHER" id="PTHR42872:SF3">
    <property type="entry name" value="PROTEIN-GLUTAMATE METHYLESTERASE_PROTEIN-GLUTAMINE GLUTAMINASE 1"/>
    <property type="match status" value="1"/>
</dbReference>
<evidence type="ECO:0000313" key="10">
    <source>
        <dbReference type="Proteomes" id="UP001329915"/>
    </source>
</evidence>
<feature type="domain" description="Response regulatory" evidence="7">
    <location>
        <begin position="9"/>
        <end position="126"/>
    </location>
</feature>
<evidence type="ECO:0000256" key="2">
    <source>
        <dbReference type="ARBA" id="ARBA00024867"/>
    </source>
</evidence>
<organism evidence="9 10">
    <name type="scientific">Metallumcola ferriviriculae</name>
    <dbReference type="NCBI Taxonomy" id="3039180"/>
    <lineage>
        <taxon>Bacteria</taxon>
        <taxon>Bacillati</taxon>
        <taxon>Bacillota</taxon>
        <taxon>Clostridia</taxon>
        <taxon>Neomoorellales</taxon>
        <taxon>Desulfitibacteraceae</taxon>
        <taxon>Metallumcola</taxon>
    </lineage>
</organism>
<dbReference type="EC" id="3.5.1.44" evidence="4"/>
<comment type="subcellular location">
    <subcellularLocation>
        <location evidence="4">Cytoplasm</location>
    </subcellularLocation>
</comment>
<dbReference type="RefSeq" id="WP_366923016.1">
    <property type="nucleotide sequence ID" value="NZ_CP121694.1"/>
</dbReference>
<dbReference type="Gene3D" id="3.40.50.180">
    <property type="entry name" value="Methylesterase CheB, C-terminal domain"/>
    <property type="match status" value="1"/>
</dbReference>
<evidence type="ECO:0000256" key="3">
    <source>
        <dbReference type="ARBA" id="ARBA00048267"/>
    </source>
</evidence>
<dbReference type="GO" id="GO:0050568">
    <property type="term" value="F:protein-glutamine glutaminase activity"/>
    <property type="evidence" value="ECO:0007669"/>
    <property type="project" value="UniProtKB-UniRule"/>
</dbReference>
<dbReference type="GO" id="GO:0006935">
    <property type="term" value="P:chemotaxis"/>
    <property type="evidence" value="ECO:0007669"/>
    <property type="project" value="UniProtKB-UniRule"/>
</dbReference>
<dbReference type="PROSITE" id="PS50122">
    <property type="entry name" value="CHEB"/>
    <property type="match status" value="1"/>
</dbReference>
<dbReference type="Proteomes" id="UP001329915">
    <property type="component" value="Chromosome"/>
</dbReference>
<feature type="modified residue" description="4-aspartylphosphate" evidence="4 6">
    <location>
        <position position="60"/>
    </location>
</feature>
<dbReference type="CDD" id="cd17541">
    <property type="entry name" value="REC_CheB-like"/>
    <property type="match status" value="1"/>
</dbReference>
<comment type="PTM">
    <text evidence="4">Phosphorylated by CheA. Phosphorylation of the N-terminal regulatory domain activates the methylesterase activity.</text>
</comment>
<comment type="function">
    <text evidence="2">May play the central regulatory role in sporulation. It may be an element of the effector pathway responsible for the activation of sporulation genes in response to nutritional stress. Spo0A may act in concert with spo0H (a sigma factor) to control the expression of some genes that are critical to the sporulation process.</text>
</comment>
<evidence type="ECO:0000256" key="4">
    <source>
        <dbReference type="HAMAP-Rule" id="MF_00099"/>
    </source>
</evidence>
<comment type="catalytic activity">
    <reaction evidence="4">
        <text>L-glutaminyl-[protein] + H2O = L-glutamyl-[protein] + NH4(+)</text>
        <dbReference type="Rhea" id="RHEA:16441"/>
        <dbReference type="Rhea" id="RHEA-COMP:10207"/>
        <dbReference type="Rhea" id="RHEA-COMP:10208"/>
        <dbReference type="ChEBI" id="CHEBI:15377"/>
        <dbReference type="ChEBI" id="CHEBI:28938"/>
        <dbReference type="ChEBI" id="CHEBI:29973"/>
        <dbReference type="ChEBI" id="CHEBI:30011"/>
        <dbReference type="EC" id="3.5.1.44"/>
    </reaction>
</comment>
<dbReference type="AlphaFoldDB" id="A0AAU0UWD5"/>
<keyword evidence="1 4" id="KW-0378">Hydrolase</keyword>
<dbReference type="Pfam" id="PF01339">
    <property type="entry name" value="CheB_methylest"/>
    <property type="match status" value="1"/>
</dbReference>
<dbReference type="GO" id="GO:0000156">
    <property type="term" value="F:phosphorelay response regulator activity"/>
    <property type="evidence" value="ECO:0007669"/>
    <property type="project" value="InterPro"/>
</dbReference>
<protein>
    <recommendedName>
        <fullName evidence="4">Protein-glutamate methylesterase/protein-glutamine glutaminase</fullName>
        <ecNumber evidence="4">3.1.1.61</ecNumber>
        <ecNumber evidence="4">3.5.1.44</ecNumber>
    </recommendedName>
</protein>
<gene>
    <name evidence="4" type="primary">cheB</name>
    <name evidence="9" type="ORF">MFMK1_003504</name>
</gene>
<keyword evidence="4 5" id="KW-0145">Chemotaxis</keyword>
<keyword evidence="4 6" id="KW-0597">Phosphoprotein</keyword>
<feature type="domain" description="CheB-type methylesterase" evidence="8">
    <location>
        <begin position="159"/>
        <end position="347"/>
    </location>
</feature>
<dbReference type="SUPFAM" id="SSF52172">
    <property type="entry name" value="CheY-like"/>
    <property type="match status" value="1"/>
</dbReference>
<dbReference type="InterPro" id="IPR011006">
    <property type="entry name" value="CheY-like_superfamily"/>
</dbReference>
<evidence type="ECO:0000259" key="7">
    <source>
        <dbReference type="PROSITE" id="PS50110"/>
    </source>
</evidence>